<comment type="caution">
    <text evidence="2">The sequence shown here is derived from an EMBL/GenBank/DDBJ whole genome shotgun (WGS) entry which is preliminary data.</text>
</comment>
<dbReference type="AlphaFoldDB" id="A0AAV3XDY8"/>
<evidence type="ECO:0000313" key="2">
    <source>
        <dbReference type="EMBL" id="GET39658.1"/>
    </source>
</evidence>
<dbReference type="Pfam" id="PF24746">
    <property type="entry name" value="DUF7694"/>
    <property type="match status" value="1"/>
</dbReference>
<dbReference type="RefSeq" id="WP_226585136.1">
    <property type="nucleotide sequence ID" value="NZ_BLAY01000071.1"/>
</dbReference>
<dbReference type="EMBL" id="BLAY01000071">
    <property type="protein sequence ID" value="GET39658.1"/>
    <property type="molecule type" value="Genomic_DNA"/>
</dbReference>
<dbReference type="InterPro" id="IPR056111">
    <property type="entry name" value="DUF7694"/>
</dbReference>
<evidence type="ECO:0000313" key="3">
    <source>
        <dbReference type="Proteomes" id="UP001050975"/>
    </source>
</evidence>
<reference evidence="2" key="1">
    <citation type="submission" date="2019-10" db="EMBL/GenBank/DDBJ databases">
        <title>Draft genome sequece of Microseira wollei NIES-4236.</title>
        <authorList>
            <person name="Yamaguchi H."/>
            <person name="Suzuki S."/>
            <person name="Kawachi M."/>
        </authorList>
    </citation>
    <scope>NUCLEOTIDE SEQUENCE</scope>
    <source>
        <strain evidence="2">NIES-4236</strain>
    </source>
</reference>
<sequence length="243" mass="27769">MGNIDFPCWLFGKAKFVAEKLLADGFWYCGNSDNFVVIEDLTEQVGDWLLGFGYQELGLDAICDGALFFKDLDHFEEQSQFESEINRIKNLIIQSELDWESGLSAGQACLRLAMKAFNKGFSKTNEWIWVPPSEIEAKKKLVSAQGTVPNCQSFCYNNQFRVMFFARQTEWVIVNHLMGTQHNGKRINDQWATWQQIKNELVGSEGSVEVYPPMSELVNDMNAYHLWVMPPGFKLPNGIESLD</sequence>
<dbReference type="Proteomes" id="UP001050975">
    <property type="component" value="Unassembled WGS sequence"/>
</dbReference>
<gene>
    <name evidence="2" type="ORF">MiSe_44290</name>
</gene>
<organism evidence="2 3">
    <name type="scientific">Microseira wollei NIES-4236</name>
    <dbReference type="NCBI Taxonomy" id="2530354"/>
    <lineage>
        <taxon>Bacteria</taxon>
        <taxon>Bacillati</taxon>
        <taxon>Cyanobacteriota</taxon>
        <taxon>Cyanophyceae</taxon>
        <taxon>Oscillatoriophycideae</taxon>
        <taxon>Aerosakkonematales</taxon>
        <taxon>Aerosakkonemataceae</taxon>
        <taxon>Microseira</taxon>
    </lineage>
</organism>
<protein>
    <recommendedName>
        <fullName evidence="1">DUF7694 domain-containing protein</fullName>
    </recommendedName>
</protein>
<proteinExistence type="predicted"/>
<evidence type="ECO:0000259" key="1">
    <source>
        <dbReference type="Pfam" id="PF24746"/>
    </source>
</evidence>
<feature type="domain" description="DUF7694" evidence="1">
    <location>
        <begin position="190"/>
        <end position="230"/>
    </location>
</feature>
<name>A0AAV3XDY8_9CYAN</name>
<keyword evidence="3" id="KW-1185">Reference proteome</keyword>
<accession>A0AAV3XDY8</accession>